<proteinExistence type="predicted"/>
<evidence type="ECO:0000256" key="2">
    <source>
        <dbReference type="ARBA" id="ARBA00023163"/>
    </source>
</evidence>
<evidence type="ECO:0000313" key="5">
    <source>
        <dbReference type="Proteomes" id="UP001596175"/>
    </source>
</evidence>
<dbReference type="InterPro" id="IPR005561">
    <property type="entry name" value="ANTAR"/>
</dbReference>
<protein>
    <submittedName>
        <fullName evidence="4">ANTAR domain-containing protein</fullName>
    </submittedName>
</protein>
<dbReference type="Proteomes" id="UP001596175">
    <property type="component" value="Unassembled WGS sequence"/>
</dbReference>
<comment type="caution">
    <text evidence="4">The sequence shown here is derived from an EMBL/GenBank/DDBJ whole genome shotgun (WGS) entry which is preliminary data.</text>
</comment>
<sequence>MTADPLIAHLRRTTRELNDRAGVRDHLEALERVIYSAVATVPGACAAGLTVADDRYLDFVRATDIAVVGKLDTLQRELDEGPASVVLNACPEDGIATADDLAGEDAERWPTFAAHAVDAGHRSMISVLLEVDGGPRAALNLYGTGPDTFDAYARRAAGVLGLTAGMLLLAAENAEQLQKALDSRDVIGRAKGVLMERFDLDQNGAFAMLREASQETNMKLVDVARWVDEERAATGGEGQARGLLRSA</sequence>
<dbReference type="InterPro" id="IPR012074">
    <property type="entry name" value="GAF_ANTAR"/>
</dbReference>
<feature type="domain" description="ANTAR" evidence="3">
    <location>
        <begin position="167"/>
        <end position="228"/>
    </location>
</feature>
<organism evidence="4 5">
    <name type="scientific">Actinomycetospora rhizophila</name>
    <dbReference type="NCBI Taxonomy" id="1416876"/>
    <lineage>
        <taxon>Bacteria</taxon>
        <taxon>Bacillati</taxon>
        <taxon>Actinomycetota</taxon>
        <taxon>Actinomycetes</taxon>
        <taxon>Pseudonocardiales</taxon>
        <taxon>Pseudonocardiaceae</taxon>
        <taxon>Actinomycetospora</taxon>
    </lineage>
</organism>
<evidence type="ECO:0000313" key="4">
    <source>
        <dbReference type="EMBL" id="MFC5142109.1"/>
    </source>
</evidence>
<gene>
    <name evidence="4" type="ORF">ACFPK1_28035</name>
</gene>
<reference evidence="5" key="1">
    <citation type="journal article" date="2019" name="Int. J. Syst. Evol. Microbiol.">
        <title>The Global Catalogue of Microorganisms (GCM) 10K type strain sequencing project: providing services to taxonomists for standard genome sequencing and annotation.</title>
        <authorList>
            <consortium name="The Broad Institute Genomics Platform"/>
            <consortium name="The Broad Institute Genome Sequencing Center for Infectious Disease"/>
            <person name="Wu L."/>
            <person name="Ma J."/>
        </authorList>
    </citation>
    <scope>NUCLEOTIDE SEQUENCE [LARGE SCALE GENOMIC DNA]</scope>
    <source>
        <strain evidence="5">XZYJ18</strain>
    </source>
</reference>
<name>A0ABV9ZRN2_9PSEU</name>
<dbReference type="Pfam" id="PF03861">
    <property type="entry name" value="ANTAR"/>
    <property type="match status" value="1"/>
</dbReference>
<keyword evidence="5" id="KW-1185">Reference proteome</keyword>
<dbReference type="EMBL" id="JBHSKG010000021">
    <property type="protein sequence ID" value="MFC5142109.1"/>
    <property type="molecule type" value="Genomic_DNA"/>
</dbReference>
<dbReference type="InterPro" id="IPR029016">
    <property type="entry name" value="GAF-like_dom_sf"/>
</dbReference>
<dbReference type="PIRSF" id="PIRSF036625">
    <property type="entry name" value="GAF_ANTAR"/>
    <property type="match status" value="1"/>
</dbReference>
<dbReference type="SUPFAM" id="SSF52172">
    <property type="entry name" value="CheY-like"/>
    <property type="match status" value="1"/>
</dbReference>
<evidence type="ECO:0000259" key="3">
    <source>
        <dbReference type="PROSITE" id="PS50921"/>
    </source>
</evidence>
<dbReference type="Gene3D" id="1.10.10.10">
    <property type="entry name" value="Winged helix-like DNA-binding domain superfamily/Winged helix DNA-binding domain"/>
    <property type="match status" value="1"/>
</dbReference>
<keyword evidence="2" id="KW-0804">Transcription</keyword>
<dbReference type="RefSeq" id="WP_378024242.1">
    <property type="nucleotide sequence ID" value="NZ_JBHSKG010000021.1"/>
</dbReference>
<dbReference type="PROSITE" id="PS50921">
    <property type="entry name" value="ANTAR"/>
    <property type="match status" value="1"/>
</dbReference>
<evidence type="ECO:0000256" key="1">
    <source>
        <dbReference type="ARBA" id="ARBA00023015"/>
    </source>
</evidence>
<dbReference type="SMART" id="SM01012">
    <property type="entry name" value="ANTAR"/>
    <property type="match status" value="1"/>
</dbReference>
<keyword evidence="1" id="KW-0805">Transcription regulation</keyword>
<dbReference type="Gene3D" id="3.30.450.40">
    <property type="match status" value="1"/>
</dbReference>
<dbReference type="InterPro" id="IPR011006">
    <property type="entry name" value="CheY-like_superfamily"/>
</dbReference>
<dbReference type="SUPFAM" id="SSF55781">
    <property type="entry name" value="GAF domain-like"/>
    <property type="match status" value="1"/>
</dbReference>
<accession>A0ABV9ZRN2</accession>
<dbReference type="InterPro" id="IPR036388">
    <property type="entry name" value="WH-like_DNA-bd_sf"/>
</dbReference>